<dbReference type="Proteomes" id="UP001259803">
    <property type="component" value="Unassembled WGS sequence"/>
</dbReference>
<dbReference type="RefSeq" id="WP_311341459.1">
    <property type="nucleotide sequence ID" value="NZ_JAVRHS010000012.1"/>
</dbReference>
<sequence length="100" mass="11089">MSDARQLYPMSCPIRTLVTTRTEQNQSQTEAWAAVHDIIHGELSMATADIPVRRGAAFWQSRFKAHTYRHSSAEQFMTPQTAQTQIIAGAAAKPVMCPNA</sequence>
<reference evidence="1 2" key="1">
    <citation type="submission" date="2023-09" db="EMBL/GenBank/DDBJ databases">
        <authorList>
            <person name="Rey-Velasco X."/>
        </authorList>
    </citation>
    <scope>NUCLEOTIDE SEQUENCE [LARGE SCALE GENOMIC DNA]</scope>
    <source>
        <strain evidence="1 2">F390</strain>
    </source>
</reference>
<keyword evidence="2" id="KW-1185">Reference proteome</keyword>
<protein>
    <submittedName>
        <fullName evidence="1">Uncharacterized protein</fullName>
    </submittedName>
</protein>
<dbReference type="EMBL" id="JAVRHS010000012">
    <property type="protein sequence ID" value="MDT0576886.1"/>
    <property type="molecule type" value="Genomic_DNA"/>
</dbReference>
<organism evidence="1 2">
    <name type="scientific">Croceicoccus esteveae</name>
    <dbReference type="NCBI Taxonomy" id="3075597"/>
    <lineage>
        <taxon>Bacteria</taxon>
        <taxon>Pseudomonadati</taxon>
        <taxon>Pseudomonadota</taxon>
        <taxon>Alphaproteobacteria</taxon>
        <taxon>Sphingomonadales</taxon>
        <taxon>Erythrobacteraceae</taxon>
        <taxon>Croceicoccus</taxon>
    </lineage>
</organism>
<evidence type="ECO:0000313" key="2">
    <source>
        <dbReference type="Proteomes" id="UP001259803"/>
    </source>
</evidence>
<gene>
    <name evidence="1" type="ORF">RM533_11965</name>
</gene>
<name>A0ABU2ZKI5_9SPHN</name>
<evidence type="ECO:0000313" key="1">
    <source>
        <dbReference type="EMBL" id="MDT0576886.1"/>
    </source>
</evidence>
<comment type="caution">
    <text evidence="1">The sequence shown here is derived from an EMBL/GenBank/DDBJ whole genome shotgun (WGS) entry which is preliminary data.</text>
</comment>
<accession>A0ABU2ZKI5</accession>
<proteinExistence type="predicted"/>